<comment type="subcellular location">
    <subcellularLocation>
        <location evidence="1">Nucleus</location>
    </subcellularLocation>
</comment>
<dbReference type="CDD" id="cd12872">
    <property type="entry name" value="SPRY_Ash2"/>
    <property type="match status" value="1"/>
</dbReference>
<dbReference type="InterPro" id="IPR037353">
    <property type="entry name" value="ASH2"/>
</dbReference>
<dbReference type="GO" id="GO:0000976">
    <property type="term" value="F:transcription cis-regulatory region binding"/>
    <property type="evidence" value="ECO:0007669"/>
    <property type="project" value="TreeGrafter"/>
</dbReference>
<dbReference type="EMBL" id="JAWDEY010000015">
    <property type="protein sequence ID" value="KAK6589104.1"/>
    <property type="molecule type" value="Genomic_DNA"/>
</dbReference>
<evidence type="ECO:0000256" key="1">
    <source>
        <dbReference type="ARBA" id="ARBA00004123"/>
    </source>
</evidence>
<dbReference type="GO" id="GO:0048188">
    <property type="term" value="C:Set1C/COMPASS complex"/>
    <property type="evidence" value="ECO:0007669"/>
    <property type="project" value="InterPro"/>
</dbReference>
<evidence type="ECO:0000256" key="2">
    <source>
        <dbReference type="ARBA" id="ARBA00023242"/>
    </source>
</evidence>
<proteinExistence type="predicted"/>
<sequence length="285" mass="32647">MGQFETPGRKRDEKVLIQNEVESANYNASSKRRGKKSKKEAKVDTFDSPVFSVRYKDYSIELSEDRLEAVGNKGWSTVLISHGTNEGSWYFEIKILEPIAINHFLGYSKYFKLNKNPNVRIGWSCRYSRYDIPVGSTTHSYSLCKRSLSVFNKGIRNMRTSGGCEVNTKKIIPGDVLGCLINLSGIPYSLDDPRNSPQLHPYLELGMLCDPDKPPKEIIDPESYIKFYLNGKCLGLYRSLAAGFYHPTISLYMGSRVRINTGPDFWYPIEEKHRAVFYLERPEVR</sequence>
<dbReference type="SMART" id="SM00449">
    <property type="entry name" value="SPRY"/>
    <property type="match status" value="1"/>
</dbReference>
<protein>
    <recommendedName>
        <fullName evidence="3">B30.2/SPRY domain-containing protein</fullName>
    </recommendedName>
</protein>
<reference evidence="4 5" key="1">
    <citation type="submission" date="2023-10" db="EMBL/GenBank/DDBJ databases">
        <title>Comparative genomics analysis reveals potential genetic determinants of host preference in Cryptosporidium xiaoi.</title>
        <authorList>
            <person name="Xiao L."/>
            <person name="Li J."/>
        </authorList>
    </citation>
    <scope>NUCLEOTIDE SEQUENCE [LARGE SCALE GENOMIC DNA]</scope>
    <source>
        <strain evidence="4 5">52996</strain>
    </source>
</reference>
<dbReference type="InterPro" id="IPR001870">
    <property type="entry name" value="B30.2/SPRY"/>
</dbReference>
<dbReference type="InterPro" id="IPR013320">
    <property type="entry name" value="ConA-like_dom_sf"/>
</dbReference>
<comment type="caution">
    <text evidence="4">The sequence shown here is derived from an EMBL/GenBank/DDBJ whole genome shotgun (WGS) entry which is preliminary data.</text>
</comment>
<dbReference type="Gene3D" id="2.60.120.920">
    <property type="match status" value="1"/>
</dbReference>
<evidence type="ECO:0000313" key="4">
    <source>
        <dbReference type="EMBL" id="KAK6589104.1"/>
    </source>
</evidence>
<keyword evidence="2" id="KW-0539">Nucleus</keyword>
<dbReference type="PROSITE" id="PS50188">
    <property type="entry name" value="B302_SPRY"/>
    <property type="match status" value="1"/>
</dbReference>
<gene>
    <name evidence="4" type="ORF">RS030_233535</name>
</gene>
<dbReference type="PANTHER" id="PTHR10598">
    <property type="entry name" value="SET1/ASH2 HISTONE METHYLTRANSFERASE COMPLEX SUBUNIT ASH2"/>
    <property type="match status" value="1"/>
</dbReference>
<dbReference type="InterPro" id="IPR003877">
    <property type="entry name" value="SPRY_dom"/>
</dbReference>
<evidence type="ECO:0000259" key="3">
    <source>
        <dbReference type="PROSITE" id="PS50188"/>
    </source>
</evidence>
<accession>A0AAV9XXR6</accession>
<dbReference type="AlphaFoldDB" id="A0AAV9XXR6"/>
<evidence type="ECO:0000313" key="5">
    <source>
        <dbReference type="Proteomes" id="UP001311799"/>
    </source>
</evidence>
<dbReference type="SUPFAM" id="SSF49899">
    <property type="entry name" value="Concanavalin A-like lectins/glucanases"/>
    <property type="match status" value="1"/>
</dbReference>
<dbReference type="Proteomes" id="UP001311799">
    <property type="component" value="Unassembled WGS sequence"/>
</dbReference>
<name>A0AAV9XXR6_9CRYT</name>
<dbReference type="InterPro" id="IPR043136">
    <property type="entry name" value="B30.2/SPRY_sf"/>
</dbReference>
<dbReference type="PANTHER" id="PTHR10598:SF0">
    <property type="entry name" value="SET1_ASH2 HISTONE METHYLTRANSFERASE COMPLEX SUBUNIT ASH2"/>
    <property type="match status" value="1"/>
</dbReference>
<organism evidence="4 5">
    <name type="scientific">Cryptosporidium xiaoi</name>
    <dbReference type="NCBI Taxonomy" id="659607"/>
    <lineage>
        <taxon>Eukaryota</taxon>
        <taxon>Sar</taxon>
        <taxon>Alveolata</taxon>
        <taxon>Apicomplexa</taxon>
        <taxon>Conoidasida</taxon>
        <taxon>Coccidia</taxon>
        <taxon>Eucoccidiorida</taxon>
        <taxon>Eimeriorina</taxon>
        <taxon>Cryptosporidiidae</taxon>
        <taxon>Cryptosporidium</taxon>
    </lineage>
</organism>
<keyword evidence="5" id="KW-1185">Reference proteome</keyword>
<feature type="domain" description="B30.2/SPRY" evidence="3">
    <location>
        <begin position="28"/>
        <end position="234"/>
    </location>
</feature>